<dbReference type="AlphaFoldDB" id="A0A7W5FZZ2"/>
<dbReference type="EMBL" id="JACHXH010000010">
    <property type="protein sequence ID" value="MBB3135334.1"/>
    <property type="molecule type" value="Genomic_DNA"/>
</dbReference>
<keyword evidence="3" id="KW-1185">Reference proteome</keyword>
<proteinExistence type="predicted"/>
<name>A0A7W5FZZ2_9HYPH</name>
<organism evidence="2 3">
    <name type="scientific">Rhizobium pisi</name>
    <dbReference type="NCBI Taxonomy" id="574561"/>
    <lineage>
        <taxon>Bacteria</taxon>
        <taxon>Pseudomonadati</taxon>
        <taxon>Pseudomonadota</taxon>
        <taxon>Alphaproteobacteria</taxon>
        <taxon>Hyphomicrobiales</taxon>
        <taxon>Rhizobiaceae</taxon>
        <taxon>Rhizobium/Agrobacterium group</taxon>
        <taxon>Rhizobium</taxon>
    </lineage>
</organism>
<feature type="region of interest" description="Disordered" evidence="1">
    <location>
        <begin position="1"/>
        <end position="27"/>
    </location>
</feature>
<evidence type="ECO:0000313" key="3">
    <source>
        <dbReference type="Proteomes" id="UP000518315"/>
    </source>
</evidence>
<gene>
    <name evidence="2" type="ORF">FHS26_003079</name>
</gene>
<feature type="compositionally biased region" description="Polar residues" evidence="1">
    <location>
        <begin position="16"/>
        <end position="27"/>
    </location>
</feature>
<sequence>MELSHQQMLRMPSSDDPAQNRNEPSMTDQYQPIYTWRQAWPGEGYQDFTGYDGEQSFGRIQLDQTNHGKAGMWKWNATPLPWVREHIAPNSGWEETSREACRIREGVNSDALLDGDDRFDDCHIGGTSTGATGPIKKRPRYLYNFRLTRGMGEWRRSDNALERTTERRLRIISNPLGHVWNPHCAVLDPLPRLRSSGGTVGLLQISSGEDRCGS</sequence>
<reference evidence="2 3" key="1">
    <citation type="submission" date="2020-08" db="EMBL/GenBank/DDBJ databases">
        <title>Genomic Encyclopedia of Type Strains, Phase III (KMG-III): the genomes of soil and plant-associated and newly described type strains.</title>
        <authorList>
            <person name="Whitman W."/>
        </authorList>
    </citation>
    <scope>NUCLEOTIDE SEQUENCE [LARGE SCALE GENOMIC DNA]</scope>
    <source>
        <strain evidence="2 3">CECT 4113</strain>
    </source>
</reference>
<evidence type="ECO:0000313" key="2">
    <source>
        <dbReference type="EMBL" id="MBB3135334.1"/>
    </source>
</evidence>
<comment type="caution">
    <text evidence="2">The sequence shown here is derived from an EMBL/GenBank/DDBJ whole genome shotgun (WGS) entry which is preliminary data.</text>
</comment>
<evidence type="ECO:0000256" key="1">
    <source>
        <dbReference type="SAM" id="MobiDB-lite"/>
    </source>
</evidence>
<protein>
    <submittedName>
        <fullName evidence="2">Uncharacterized protein</fullName>
    </submittedName>
</protein>
<dbReference type="Proteomes" id="UP000518315">
    <property type="component" value="Unassembled WGS sequence"/>
</dbReference>
<accession>A0A7W5FZZ2</accession>